<keyword evidence="8" id="KW-0472">Membrane</keyword>
<evidence type="ECO:0000256" key="5">
    <source>
        <dbReference type="ARBA" id="ARBA00022782"/>
    </source>
</evidence>
<keyword evidence="4 9" id="KW-0732">Signal</keyword>
<name>A0AAW0K274_QUESU</name>
<feature type="chain" id="PRO_5043452113" evidence="9">
    <location>
        <begin position="26"/>
        <end position="176"/>
    </location>
</feature>
<organism evidence="10 11">
    <name type="scientific">Quercus suber</name>
    <name type="common">Cork oak</name>
    <dbReference type="NCBI Taxonomy" id="58331"/>
    <lineage>
        <taxon>Eukaryota</taxon>
        <taxon>Viridiplantae</taxon>
        <taxon>Streptophyta</taxon>
        <taxon>Embryophyta</taxon>
        <taxon>Tracheophyta</taxon>
        <taxon>Spermatophyta</taxon>
        <taxon>Magnoliopsida</taxon>
        <taxon>eudicotyledons</taxon>
        <taxon>Gunneridae</taxon>
        <taxon>Pentapetalae</taxon>
        <taxon>rosids</taxon>
        <taxon>fabids</taxon>
        <taxon>Fagales</taxon>
        <taxon>Fagaceae</taxon>
        <taxon>Quercus</taxon>
    </lineage>
</organism>
<sequence length="176" mass="20670">MANRIILRVTILIIIFSSLFMSSQARILHWHKVLQKSKDSQKLLHLGFDLSNLDHFQRRLAVETYHDQVVPGGPDHQHHLIFKIICGTYLVINVWALSKGRVQKCRSEATDFFLLFKQMQQKLSKLELESWVTTAWAIWNARNRFYFQQVQVHPKAIFESASGFLEEYQRIMASQV</sequence>
<comment type="similarity">
    <text evidence="2">Belongs to the CLV3/ESR signal peptide family.</text>
</comment>
<evidence type="ECO:0000256" key="4">
    <source>
        <dbReference type="ARBA" id="ARBA00022729"/>
    </source>
</evidence>
<dbReference type="EMBL" id="PKMF04000415">
    <property type="protein sequence ID" value="KAK7832959.1"/>
    <property type="molecule type" value="Genomic_DNA"/>
</dbReference>
<protein>
    <submittedName>
        <fullName evidence="10">Clavata3/esr (Cle)-related protein 6</fullName>
    </submittedName>
</protein>
<evidence type="ECO:0000256" key="8">
    <source>
        <dbReference type="SAM" id="Phobius"/>
    </source>
</evidence>
<evidence type="ECO:0000313" key="11">
    <source>
        <dbReference type="Proteomes" id="UP000237347"/>
    </source>
</evidence>
<reference evidence="10 11" key="1">
    <citation type="journal article" date="2018" name="Sci. Data">
        <title>The draft genome sequence of cork oak.</title>
        <authorList>
            <person name="Ramos A.M."/>
            <person name="Usie A."/>
            <person name="Barbosa P."/>
            <person name="Barros P.M."/>
            <person name="Capote T."/>
            <person name="Chaves I."/>
            <person name="Simoes F."/>
            <person name="Abreu I."/>
            <person name="Carrasquinho I."/>
            <person name="Faro C."/>
            <person name="Guimaraes J.B."/>
            <person name="Mendonca D."/>
            <person name="Nobrega F."/>
            <person name="Rodrigues L."/>
            <person name="Saibo N.J.M."/>
            <person name="Varela M.C."/>
            <person name="Egas C."/>
            <person name="Matos J."/>
            <person name="Miguel C.M."/>
            <person name="Oliveira M.M."/>
            <person name="Ricardo C.P."/>
            <person name="Goncalves S."/>
        </authorList>
    </citation>
    <scope>NUCLEOTIDE SEQUENCE [LARGE SCALE GENOMIC DNA]</scope>
    <source>
        <strain evidence="11">cv. HL8</strain>
    </source>
</reference>
<evidence type="ECO:0000313" key="10">
    <source>
        <dbReference type="EMBL" id="KAK7832959.1"/>
    </source>
</evidence>
<keyword evidence="7" id="KW-0379">Hydroxylation</keyword>
<evidence type="ECO:0000256" key="9">
    <source>
        <dbReference type="SAM" id="SignalP"/>
    </source>
</evidence>
<keyword evidence="5" id="KW-0221">Differentiation</keyword>
<feature type="signal peptide" evidence="9">
    <location>
        <begin position="1"/>
        <end position="25"/>
    </location>
</feature>
<gene>
    <name evidence="10" type="primary">CLE6_3</name>
    <name evidence="10" type="ORF">CFP56_026067</name>
</gene>
<evidence type="ECO:0000256" key="3">
    <source>
        <dbReference type="ARBA" id="ARBA00022525"/>
    </source>
</evidence>
<dbReference type="PANTHER" id="PTHR36016:SF1">
    <property type="entry name" value="CLAVATA3_ESR (CLE)-RELATED PROTEIN 5-RELATED"/>
    <property type="match status" value="1"/>
</dbReference>
<keyword evidence="11" id="KW-1185">Reference proteome</keyword>
<keyword evidence="6" id="KW-0325">Glycoprotein</keyword>
<proteinExistence type="inferred from homology"/>
<dbReference type="PANTHER" id="PTHR36016">
    <property type="entry name" value="CLAVATA3/ESR (CLE)-RELATED PROTEIN 7"/>
    <property type="match status" value="1"/>
</dbReference>
<comment type="caution">
    <text evidence="10">The sequence shown here is derived from an EMBL/GenBank/DDBJ whole genome shotgun (WGS) entry which is preliminary data.</text>
</comment>
<dbReference type="InterPro" id="IPR039617">
    <property type="entry name" value="CLAVATA3-CLE"/>
</dbReference>
<dbReference type="GO" id="GO:0030154">
    <property type="term" value="P:cell differentiation"/>
    <property type="evidence" value="ECO:0007669"/>
    <property type="project" value="UniProtKB-KW"/>
</dbReference>
<comment type="subcellular location">
    <subcellularLocation>
        <location evidence="1">Secreted</location>
        <location evidence="1">Extracellular space</location>
    </subcellularLocation>
</comment>
<dbReference type="GO" id="GO:0005576">
    <property type="term" value="C:extracellular region"/>
    <property type="evidence" value="ECO:0007669"/>
    <property type="project" value="UniProtKB-SubCell"/>
</dbReference>
<dbReference type="AlphaFoldDB" id="A0AAW0K274"/>
<accession>A0AAW0K274</accession>
<evidence type="ECO:0000256" key="2">
    <source>
        <dbReference type="ARBA" id="ARBA00005416"/>
    </source>
</evidence>
<keyword evidence="3" id="KW-0964">Secreted</keyword>
<keyword evidence="8" id="KW-0812">Transmembrane</keyword>
<evidence type="ECO:0000256" key="6">
    <source>
        <dbReference type="ARBA" id="ARBA00023180"/>
    </source>
</evidence>
<dbReference type="Proteomes" id="UP000237347">
    <property type="component" value="Unassembled WGS sequence"/>
</dbReference>
<evidence type="ECO:0000256" key="7">
    <source>
        <dbReference type="ARBA" id="ARBA00023278"/>
    </source>
</evidence>
<feature type="transmembrane region" description="Helical" evidence="8">
    <location>
        <begin position="80"/>
        <end position="97"/>
    </location>
</feature>
<keyword evidence="8" id="KW-1133">Transmembrane helix</keyword>
<evidence type="ECO:0000256" key="1">
    <source>
        <dbReference type="ARBA" id="ARBA00004239"/>
    </source>
</evidence>